<accession>A0A0R3TJ25</accession>
<reference evidence="1 2" key="2">
    <citation type="submission" date="2018-11" db="EMBL/GenBank/DDBJ databases">
        <authorList>
            <consortium name="Pathogen Informatics"/>
        </authorList>
    </citation>
    <scope>NUCLEOTIDE SEQUENCE [LARGE SCALE GENOMIC DNA]</scope>
</reference>
<organism evidence="3">
    <name type="scientific">Rodentolepis nana</name>
    <name type="common">Dwarf tapeworm</name>
    <name type="synonym">Hymenolepis nana</name>
    <dbReference type="NCBI Taxonomy" id="102285"/>
    <lineage>
        <taxon>Eukaryota</taxon>
        <taxon>Metazoa</taxon>
        <taxon>Spiralia</taxon>
        <taxon>Lophotrochozoa</taxon>
        <taxon>Platyhelminthes</taxon>
        <taxon>Cestoda</taxon>
        <taxon>Eucestoda</taxon>
        <taxon>Cyclophyllidea</taxon>
        <taxon>Hymenolepididae</taxon>
        <taxon>Rodentolepis</taxon>
    </lineage>
</organism>
<gene>
    <name evidence="1" type="ORF">HNAJ_LOCUS7062</name>
</gene>
<sequence>MRRVHSRWTERISSNGPVQCQICWLVGQFLRPDHRWMRFVRHSMNHSTYDGMPVSIHSNCPHAWLSFVLEVLCSLFPYAVGVCGLK</sequence>
<reference evidence="3" key="1">
    <citation type="submission" date="2017-02" db="UniProtKB">
        <authorList>
            <consortium name="WormBaseParasite"/>
        </authorList>
    </citation>
    <scope>IDENTIFICATION</scope>
</reference>
<protein>
    <submittedName>
        <fullName evidence="3">Secreted protein</fullName>
    </submittedName>
</protein>
<keyword evidence="2" id="KW-1185">Reference proteome</keyword>
<name>A0A0R3TJ25_RODNA</name>
<evidence type="ECO:0000313" key="2">
    <source>
        <dbReference type="Proteomes" id="UP000278807"/>
    </source>
</evidence>
<evidence type="ECO:0000313" key="3">
    <source>
        <dbReference type="WBParaSite" id="HNAJ_0000706601-mRNA-1"/>
    </source>
</evidence>
<dbReference type="EMBL" id="UZAE01010122">
    <property type="protein sequence ID" value="VDO02922.1"/>
    <property type="molecule type" value="Genomic_DNA"/>
</dbReference>
<dbReference type="Proteomes" id="UP000278807">
    <property type="component" value="Unassembled WGS sequence"/>
</dbReference>
<proteinExistence type="predicted"/>
<dbReference type="WBParaSite" id="HNAJ_0000706601-mRNA-1">
    <property type="protein sequence ID" value="HNAJ_0000706601-mRNA-1"/>
    <property type="gene ID" value="HNAJ_0000706601"/>
</dbReference>
<evidence type="ECO:0000313" key="1">
    <source>
        <dbReference type="EMBL" id="VDO02922.1"/>
    </source>
</evidence>
<dbReference type="AlphaFoldDB" id="A0A0R3TJ25"/>